<reference evidence="2 3" key="1">
    <citation type="submission" date="2021-01" db="EMBL/GenBank/DDBJ databases">
        <title>WGS of actinomycetes isolated from Thailand.</title>
        <authorList>
            <person name="Thawai C."/>
        </authorList>
    </citation>
    <scope>NUCLEOTIDE SEQUENCE [LARGE SCALE GENOMIC DNA]</scope>
    <source>
        <strain evidence="2 3">CA3R110</strain>
    </source>
</reference>
<gene>
    <name evidence="2" type="ORF">JK364_36300</name>
</gene>
<dbReference type="InterPro" id="IPR010982">
    <property type="entry name" value="Lambda_DNA-bd_dom_sf"/>
</dbReference>
<feature type="domain" description="HTH cro/C1-type" evidence="1">
    <location>
        <begin position="9"/>
        <end position="64"/>
    </location>
</feature>
<proteinExistence type="predicted"/>
<organism evidence="2 3">
    <name type="scientific">Streptomyces endocoffeicus</name>
    <dbReference type="NCBI Taxonomy" id="2898945"/>
    <lineage>
        <taxon>Bacteria</taxon>
        <taxon>Bacillati</taxon>
        <taxon>Actinomycetota</taxon>
        <taxon>Actinomycetes</taxon>
        <taxon>Kitasatosporales</taxon>
        <taxon>Streptomycetaceae</taxon>
        <taxon>Streptomyces</taxon>
    </lineage>
</organism>
<dbReference type="Pfam" id="PF13560">
    <property type="entry name" value="HTH_31"/>
    <property type="match status" value="1"/>
</dbReference>
<dbReference type="Gene3D" id="1.25.40.10">
    <property type="entry name" value="Tetratricopeptide repeat domain"/>
    <property type="match status" value="1"/>
</dbReference>
<dbReference type="Proteomes" id="UP000621510">
    <property type="component" value="Unassembled WGS sequence"/>
</dbReference>
<evidence type="ECO:0000313" key="3">
    <source>
        <dbReference type="Proteomes" id="UP000621510"/>
    </source>
</evidence>
<protein>
    <submittedName>
        <fullName evidence="2">Helix-turn-helix domain-containing protein</fullName>
    </submittedName>
</protein>
<dbReference type="RefSeq" id="WP_201855620.1">
    <property type="nucleotide sequence ID" value="NZ_JAERRG010000019.1"/>
</dbReference>
<sequence length="398" mass="43955">MDSGEFSQRVRDLLRDRDMSVRAVARHLNYDHAYLSRVLSGKQRPSTQLVTGLDQLLRANGKLAEIAARVTPPTVSPEIAESPAITDRILRLNEAREADFVQAIRETSHLLVVLDNELSGVSIAEPAGRAFKVVHRRLGAGDYDPRYERDIQSAAAELAEITGWALFDAERDGAARRFNQEALFLANLSGDRSIALLTLQNMAMHSEWRGRNQEALSIARSVLNRRRLSPRVEAMFRMREAKGLVGTGRTSDAVESLQRARSLIEDGNDVGEPDWSWWLTDREIDGHWGHALQIAGDIQKAIERLLQSAKPGCGVATGYASMSSARLAQCLLDVNAWRDAEDVVSALVTAAPGISSGRTLRLIGHVAKQRERLNGAPTSLTDTLEHLAEKLDEDPFTL</sequence>
<dbReference type="CDD" id="cd00093">
    <property type="entry name" value="HTH_XRE"/>
    <property type="match status" value="1"/>
</dbReference>
<dbReference type="InterPro" id="IPR011990">
    <property type="entry name" value="TPR-like_helical_dom_sf"/>
</dbReference>
<dbReference type="SUPFAM" id="SSF47413">
    <property type="entry name" value="lambda repressor-like DNA-binding domains"/>
    <property type="match status" value="1"/>
</dbReference>
<dbReference type="InterPro" id="IPR001387">
    <property type="entry name" value="Cro/C1-type_HTH"/>
</dbReference>
<dbReference type="EMBL" id="JAERRG010000019">
    <property type="protein sequence ID" value="MBL1117802.1"/>
    <property type="molecule type" value="Genomic_DNA"/>
</dbReference>
<dbReference type="SMART" id="SM00530">
    <property type="entry name" value="HTH_XRE"/>
    <property type="match status" value="1"/>
</dbReference>
<accession>A0ABS1Q0X7</accession>
<evidence type="ECO:0000259" key="1">
    <source>
        <dbReference type="SMART" id="SM00530"/>
    </source>
</evidence>
<dbReference type="SUPFAM" id="SSF48452">
    <property type="entry name" value="TPR-like"/>
    <property type="match status" value="1"/>
</dbReference>
<name>A0ABS1Q0X7_9ACTN</name>
<comment type="caution">
    <text evidence="2">The sequence shown here is derived from an EMBL/GenBank/DDBJ whole genome shotgun (WGS) entry which is preliminary data.</text>
</comment>
<keyword evidence="3" id="KW-1185">Reference proteome</keyword>
<evidence type="ECO:0000313" key="2">
    <source>
        <dbReference type="EMBL" id="MBL1117802.1"/>
    </source>
</evidence>